<reference evidence="3 4" key="1">
    <citation type="journal article" date="2024" name="G3 (Bethesda)">
        <title>Genome assembly of Hibiscus sabdariffa L. provides insights into metabolisms of medicinal natural products.</title>
        <authorList>
            <person name="Kim T."/>
        </authorList>
    </citation>
    <scope>NUCLEOTIDE SEQUENCE [LARGE SCALE GENOMIC DNA]</scope>
    <source>
        <strain evidence="3">TK-2024</strain>
        <tissue evidence="3">Old leaves</tissue>
    </source>
</reference>
<gene>
    <name evidence="3" type="ORF">V6N11_061762</name>
</gene>
<dbReference type="EMBL" id="JBBPBN010001623">
    <property type="protein sequence ID" value="KAK8477874.1"/>
    <property type="molecule type" value="Genomic_DNA"/>
</dbReference>
<sequence length="237" mass="26192">MLVLETAPRLSRGTSPHSSISTSWKDSLASFFVKRHKKVYMVSLWSIWFTRNKVVHERCRVSVREAISFVEAFLQENEVMQVASCPPTAVAHGRWQALIGDIVKFNFDAAYNAHTKESISGVICRNDNGFMCLSAYTCGRCFCGRGTFVLASSDLCKRAGSNTDGSVISPIVEDIKEAAKDLESVTYCFVRREANNAAHTLAREGRSLCGPTYWIEEAPPSATSAARLDKEGLDLLP</sequence>
<feature type="compositionally biased region" description="Polar residues" evidence="1">
    <location>
        <begin position="12"/>
        <end position="21"/>
    </location>
</feature>
<comment type="caution">
    <text evidence="3">The sequence shown here is derived from an EMBL/GenBank/DDBJ whole genome shotgun (WGS) entry which is preliminary data.</text>
</comment>
<evidence type="ECO:0000259" key="2">
    <source>
        <dbReference type="Pfam" id="PF13456"/>
    </source>
</evidence>
<name>A0ABR1ZC46_9ROSI</name>
<dbReference type="PANTHER" id="PTHR47074:SF61">
    <property type="entry name" value="RNASE H TYPE-1 DOMAIN-CONTAINING PROTEIN"/>
    <property type="match status" value="1"/>
</dbReference>
<accession>A0ABR1ZC46</accession>
<dbReference type="InterPro" id="IPR052929">
    <property type="entry name" value="RNase_H-like_EbsB-rel"/>
</dbReference>
<evidence type="ECO:0000313" key="4">
    <source>
        <dbReference type="Proteomes" id="UP001396334"/>
    </source>
</evidence>
<dbReference type="InterPro" id="IPR002156">
    <property type="entry name" value="RNaseH_domain"/>
</dbReference>
<evidence type="ECO:0000313" key="3">
    <source>
        <dbReference type="EMBL" id="KAK8477874.1"/>
    </source>
</evidence>
<dbReference type="PANTHER" id="PTHR47074">
    <property type="entry name" value="BNAC02G40300D PROTEIN"/>
    <property type="match status" value="1"/>
</dbReference>
<feature type="domain" description="RNase H type-1" evidence="2">
    <location>
        <begin position="164"/>
        <end position="204"/>
    </location>
</feature>
<dbReference type="Pfam" id="PF13456">
    <property type="entry name" value="RVT_3"/>
    <property type="match status" value="1"/>
</dbReference>
<dbReference type="Proteomes" id="UP001396334">
    <property type="component" value="Unassembled WGS sequence"/>
</dbReference>
<proteinExistence type="predicted"/>
<evidence type="ECO:0000256" key="1">
    <source>
        <dbReference type="SAM" id="MobiDB-lite"/>
    </source>
</evidence>
<feature type="region of interest" description="Disordered" evidence="1">
    <location>
        <begin position="1"/>
        <end position="21"/>
    </location>
</feature>
<protein>
    <recommendedName>
        <fullName evidence="2">RNase H type-1 domain-containing protein</fullName>
    </recommendedName>
</protein>
<organism evidence="3 4">
    <name type="scientific">Hibiscus sabdariffa</name>
    <name type="common">roselle</name>
    <dbReference type="NCBI Taxonomy" id="183260"/>
    <lineage>
        <taxon>Eukaryota</taxon>
        <taxon>Viridiplantae</taxon>
        <taxon>Streptophyta</taxon>
        <taxon>Embryophyta</taxon>
        <taxon>Tracheophyta</taxon>
        <taxon>Spermatophyta</taxon>
        <taxon>Magnoliopsida</taxon>
        <taxon>eudicotyledons</taxon>
        <taxon>Gunneridae</taxon>
        <taxon>Pentapetalae</taxon>
        <taxon>rosids</taxon>
        <taxon>malvids</taxon>
        <taxon>Malvales</taxon>
        <taxon>Malvaceae</taxon>
        <taxon>Malvoideae</taxon>
        <taxon>Hibiscus</taxon>
    </lineage>
</organism>
<keyword evidence="4" id="KW-1185">Reference proteome</keyword>